<dbReference type="PANTHER" id="PTHR47706:SF9">
    <property type="entry name" value="NMRA-LIKE DOMAIN-CONTAINING PROTEIN-RELATED"/>
    <property type="match status" value="1"/>
</dbReference>
<name>A0A1B2JE46_PICPA</name>
<dbReference type="AlphaFoldDB" id="A0A1B2JE46"/>
<gene>
    <name evidence="3" type="ORF">ATY40_BA7502056</name>
</gene>
<dbReference type="EMBL" id="CP014585">
    <property type="protein sequence ID" value="ANZ76048.1"/>
    <property type="molecule type" value="Genomic_DNA"/>
</dbReference>
<evidence type="ECO:0000256" key="2">
    <source>
        <dbReference type="ARBA" id="ARBA00023002"/>
    </source>
</evidence>
<evidence type="ECO:0000313" key="4">
    <source>
        <dbReference type="Proteomes" id="UP000094565"/>
    </source>
</evidence>
<dbReference type="PANTHER" id="PTHR47706">
    <property type="entry name" value="NMRA-LIKE FAMILY PROTEIN"/>
    <property type="match status" value="1"/>
</dbReference>
<evidence type="ECO:0000313" key="3">
    <source>
        <dbReference type="EMBL" id="ANZ76048.1"/>
    </source>
</evidence>
<keyword evidence="1" id="KW-0521">NADP</keyword>
<dbReference type="OrthoDB" id="9974981at2759"/>
<dbReference type="InterPro" id="IPR036291">
    <property type="entry name" value="NAD(P)-bd_dom_sf"/>
</dbReference>
<dbReference type="Proteomes" id="UP000094565">
    <property type="component" value="Chromosome 2"/>
</dbReference>
<organism evidence="3 4">
    <name type="scientific">Komagataella pastoris</name>
    <name type="common">Yeast</name>
    <name type="synonym">Pichia pastoris</name>
    <dbReference type="NCBI Taxonomy" id="4922"/>
    <lineage>
        <taxon>Eukaryota</taxon>
        <taxon>Fungi</taxon>
        <taxon>Dikarya</taxon>
        <taxon>Ascomycota</taxon>
        <taxon>Saccharomycotina</taxon>
        <taxon>Pichiomycetes</taxon>
        <taxon>Pichiales</taxon>
        <taxon>Pichiaceae</taxon>
        <taxon>Komagataella</taxon>
    </lineage>
</organism>
<dbReference type="SUPFAM" id="SSF51735">
    <property type="entry name" value="NAD(P)-binding Rossmann-fold domains"/>
    <property type="match status" value="1"/>
</dbReference>
<dbReference type="Gene3D" id="3.90.25.10">
    <property type="entry name" value="UDP-galactose 4-epimerase, domain 1"/>
    <property type="match status" value="1"/>
</dbReference>
<keyword evidence="2" id="KW-0560">Oxidoreductase</keyword>
<dbReference type="InterPro" id="IPR051609">
    <property type="entry name" value="NmrA/Isoflavone_reductase-like"/>
</dbReference>
<dbReference type="GO" id="GO:0016491">
    <property type="term" value="F:oxidoreductase activity"/>
    <property type="evidence" value="ECO:0007669"/>
    <property type="project" value="UniProtKB-KW"/>
</dbReference>
<keyword evidence="4" id="KW-1185">Reference proteome</keyword>
<dbReference type="Gene3D" id="3.40.50.720">
    <property type="entry name" value="NAD(P)-binding Rossmann-like Domain"/>
    <property type="match status" value="1"/>
</dbReference>
<evidence type="ECO:0000256" key="1">
    <source>
        <dbReference type="ARBA" id="ARBA00022857"/>
    </source>
</evidence>
<sequence length="301" mass="33906">MTTVAVIGSHSVLFQPIVKALRQASNVKFPIRAVTRKIGASDVSDDKVKYYEATTDDDKTYDPILTGTDVVINLLPPSVEESKYNSILNSIERIGVKNFKFYIPSQFGVDLSEFPFPSLARTKQQHSEKARKLGLKTVDVFTSYFVNKGGFLDTILAHLGYQGDNKVIIRGDPDEPFNVSHVDDIGLSLASLINNVDPASVPDTLRIYSDRVSQKEFYDAYEKRHNVKLERSYESKEEALRKANEKLNSGEPFNPADFLYYLNVGVSQSPEGGFAFKGDGRDIVNPGEKYFKWRKFANFYD</sequence>
<reference evidence="3 4" key="1">
    <citation type="submission" date="2016-02" db="EMBL/GenBank/DDBJ databases">
        <title>Comparative genomic and transcriptomic foundation for Pichia pastoris.</title>
        <authorList>
            <person name="Love K.R."/>
            <person name="Shah K.A."/>
            <person name="Whittaker C.A."/>
            <person name="Wu J."/>
            <person name="Bartlett M.C."/>
            <person name="Ma D."/>
            <person name="Leeson R.L."/>
            <person name="Priest M."/>
            <person name="Young S.K."/>
            <person name="Love J.C."/>
        </authorList>
    </citation>
    <scope>NUCLEOTIDE SEQUENCE [LARGE SCALE GENOMIC DNA]</scope>
    <source>
        <strain evidence="3 4">ATCC 28485</strain>
    </source>
</reference>
<protein>
    <submittedName>
        <fullName evidence="3">BA75_02056T0</fullName>
    </submittedName>
</protein>
<accession>A0A1B2JE46</accession>
<proteinExistence type="predicted"/>